<evidence type="ECO:0000313" key="6">
    <source>
        <dbReference type="Proteomes" id="UP000324143"/>
    </source>
</evidence>
<evidence type="ECO:0000256" key="1">
    <source>
        <dbReference type="ARBA" id="ARBA00022596"/>
    </source>
</evidence>
<dbReference type="Pfam" id="PF01155">
    <property type="entry name" value="HypA"/>
    <property type="match status" value="1"/>
</dbReference>
<gene>
    <name evidence="4" type="primary">hypA</name>
    <name evidence="5" type="ORF">FXF47_02410</name>
</gene>
<comment type="function">
    <text evidence="4">Involved in the maturation of [NiFe] hydrogenases. Required for nickel insertion into the metal center of the hydrogenase.</text>
</comment>
<organism evidence="5 6">
    <name type="scientific">Candidatus Mcinerneyibacterium aminivorans</name>
    <dbReference type="NCBI Taxonomy" id="2703815"/>
    <lineage>
        <taxon>Bacteria</taxon>
        <taxon>Candidatus Macinerneyibacteriota</taxon>
        <taxon>Candidatus Mcinerneyibacteria</taxon>
        <taxon>Candidatus Mcinerneyibacteriales</taxon>
        <taxon>Candidatus Mcinerneyibacteriaceae</taxon>
        <taxon>Candidatus Mcinerneyibacterium</taxon>
    </lineage>
</organism>
<dbReference type="EMBL" id="VSIX01000029">
    <property type="protein sequence ID" value="TYB31742.1"/>
    <property type="molecule type" value="Genomic_DNA"/>
</dbReference>
<feature type="binding site" evidence="4">
    <location>
        <position position="98"/>
    </location>
    <ligand>
        <name>Zn(2+)</name>
        <dbReference type="ChEBI" id="CHEBI:29105"/>
    </ligand>
</feature>
<dbReference type="AlphaFoldDB" id="A0A5D0MH58"/>
<protein>
    <recommendedName>
        <fullName evidence="4">Hydrogenase maturation factor HypA</fullName>
    </recommendedName>
</protein>
<feature type="binding site" evidence="4">
    <location>
        <position position="74"/>
    </location>
    <ligand>
        <name>Zn(2+)</name>
        <dbReference type="ChEBI" id="CHEBI:29105"/>
    </ligand>
</feature>
<dbReference type="PANTHER" id="PTHR34535:SF3">
    <property type="entry name" value="HYDROGENASE MATURATION FACTOR HYPA"/>
    <property type="match status" value="1"/>
</dbReference>
<dbReference type="GO" id="GO:0016151">
    <property type="term" value="F:nickel cation binding"/>
    <property type="evidence" value="ECO:0007669"/>
    <property type="project" value="UniProtKB-UniRule"/>
</dbReference>
<evidence type="ECO:0000256" key="4">
    <source>
        <dbReference type="HAMAP-Rule" id="MF_00213"/>
    </source>
</evidence>
<dbReference type="Proteomes" id="UP000324143">
    <property type="component" value="Unassembled WGS sequence"/>
</dbReference>
<feature type="binding site" evidence="4">
    <location>
        <position position="2"/>
    </location>
    <ligand>
        <name>Ni(2+)</name>
        <dbReference type="ChEBI" id="CHEBI:49786"/>
    </ligand>
</feature>
<dbReference type="GO" id="GO:0051604">
    <property type="term" value="P:protein maturation"/>
    <property type="evidence" value="ECO:0007669"/>
    <property type="project" value="InterPro"/>
</dbReference>
<dbReference type="Gene3D" id="3.30.2320.80">
    <property type="match status" value="1"/>
</dbReference>
<dbReference type="HAMAP" id="MF_00213">
    <property type="entry name" value="HypA_HybF"/>
    <property type="match status" value="1"/>
</dbReference>
<feature type="binding site" evidence="4">
    <location>
        <position position="77"/>
    </location>
    <ligand>
        <name>Zn(2+)</name>
        <dbReference type="ChEBI" id="CHEBI:29105"/>
    </ligand>
</feature>
<accession>A0A5D0MH58</accession>
<evidence type="ECO:0000313" key="5">
    <source>
        <dbReference type="EMBL" id="TYB31742.1"/>
    </source>
</evidence>
<keyword evidence="6" id="KW-1185">Reference proteome</keyword>
<dbReference type="InterPro" id="IPR000688">
    <property type="entry name" value="HypA/HybF"/>
</dbReference>
<comment type="similarity">
    <text evidence="4">Belongs to the HypA/HybF family.</text>
</comment>
<keyword evidence="3 4" id="KW-0862">Zinc</keyword>
<comment type="caution">
    <text evidence="5">The sequence shown here is derived from an EMBL/GenBank/DDBJ whole genome shotgun (WGS) entry which is preliminary data.</text>
</comment>
<dbReference type="PANTHER" id="PTHR34535">
    <property type="entry name" value="HYDROGENASE MATURATION FACTOR HYPA"/>
    <property type="match status" value="1"/>
</dbReference>
<name>A0A5D0MH58_9BACT</name>
<proteinExistence type="inferred from homology"/>
<keyword evidence="2 4" id="KW-0479">Metal-binding</keyword>
<sequence>MHEFTAVKNIINIILKAARDNNAEKIYSIKIGIGELTMLEKNQIQYWLKLMLDEIDIAKNSKLNLHIIKGVIRCQECNFKGPLESTMELNHLFPVIKCPECESNNIEIIKGDRCLVEEMEVDKYNESISGGDN</sequence>
<keyword evidence="1 4" id="KW-0533">Nickel</keyword>
<feature type="binding site" evidence="4">
    <location>
        <position position="101"/>
    </location>
    <ligand>
        <name>Zn(2+)</name>
        <dbReference type="ChEBI" id="CHEBI:29105"/>
    </ligand>
</feature>
<evidence type="ECO:0000256" key="3">
    <source>
        <dbReference type="ARBA" id="ARBA00022833"/>
    </source>
</evidence>
<reference evidence="5" key="1">
    <citation type="submission" date="2019-08" db="EMBL/GenBank/DDBJ databases">
        <title>Genomic characterization of a novel candidate phylum (ARYD3) from a high temperature, high salinity tertiary oil reservoir in north central Oklahoma, USA.</title>
        <authorList>
            <person name="Youssef N.H."/>
            <person name="Yadav A."/>
            <person name="Elshahed M.S."/>
        </authorList>
    </citation>
    <scope>NUCLEOTIDE SEQUENCE [LARGE SCALE GENOMIC DNA]</scope>
    <source>
        <strain evidence="5">ARYD3</strain>
    </source>
</reference>
<dbReference type="PIRSF" id="PIRSF004761">
    <property type="entry name" value="Hydrgn_mat_HypA"/>
    <property type="match status" value="1"/>
</dbReference>
<evidence type="ECO:0000256" key="2">
    <source>
        <dbReference type="ARBA" id="ARBA00022723"/>
    </source>
</evidence>
<dbReference type="GO" id="GO:0008270">
    <property type="term" value="F:zinc ion binding"/>
    <property type="evidence" value="ECO:0007669"/>
    <property type="project" value="UniProtKB-UniRule"/>
</dbReference>